<reference evidence="2" key="1">
    <citation type="journal article" date="2023" name="Front. Plant Sci.">
        <title>Chromosomal-level genome assembly of Melastoma candidum provides insights into trichome evolution.</title>
        <authorList>
            <person name="Zhong Y."/>
            <person name="Wu W."/>
            <person name="Sun C."/>
            <person name="Zou P."/>
            <person name="Liu Y."/>
            <person name="Dai S."/>
            <person name="Zhou R."/>
        </authorList>
    </citation>
    <scope>NUCLEOTIDE SEQUENCE [LARGE SCALE GENOMIC DNA]</scope>
</reference>
<protein>
    <submittedName>
        <fullName evidence="1">Uncharacterized protein</fullName>
    </submittedName>
</protein>
<organism evidence="1 2">
    <name type="scientific">Melastoma candidum</name>
    <dbReference type="NCBI Taxonomy" id="119954"/>
    <lineage>
        <taxon>Eukaryota</taxon>
        <taxon>Viridiplantae</taxon>
        <taxon>Streptophyta</taxon>
        <taxon>Embryophyta</taxon>
        <taxon>Tracheophyta</taxon>
        <taxon>Spermatophyta</taxon>
        <taxon>Magnoliopsida</taxon>
        <taxon>eudicotyledons</taxon>
        <taxon>Gunneridae</taxon>
        <taxon>Pentapetalae</taxon>
        <taxon>rosids</taxon>
        <taxon>malvids</taxon>
        <taxon>Myrtales</taxon>
        <taxon>Melastomataceae</taxon>
        <taxon>Melastomatoideae</taxon>
        <taxon>Melastomateae</taxon>
        <taxon>Melastoma</taxon>
    </lineage>
</organism>
<evidence type="ECO:0000313" key="1">
    <source>
        <dbReference type="EMBL" id="KAI4368161.1"/>
    </source>
</evidence>
<proteinExistence type="predicted"/>
<accession>A0ACB9QMS1</accession>
<sequence length="213" mass="22642">MATLCNTSDLSFLLLLGIIIVLTQLTSQSEASSNYYISTHAVLSPSAPPLHRSPSPAPAPAPASSPASAPQPALHPLAKPMERRFLAMQGVVYCKSCNYTGVNTLLGASPLPGSVVKLQCNNTNSYLPTSITAVTDKNGYFYLEAPRTVTSYAFHKCKAYLVSSPLASCSKPSLLHGGSTGAALRPEKPIMVQNLPFMLYIVGPFAFEPQCSH</sequence>
<dbReference type="Proteomes" id="UP001057402">
    <property type="component" value="Chromosome 5"/>
</dbReference>
<keyword evidence="2" id="KW-1185">Reference proteome</keyword>
<evidence type="ECO:0000313" key="2">
    <source>
        <dbReference type="Proteomes" id="UP001057402"/>
    </source>
</evidence>
<gene>
    <name evidence="1" type="ORF">MLD38_016748</name>
</gene>
<name>A0ACB9QMS1_9MYRT</name>
<dbReference type="EMBL" id="CM042884">
    <property type="protein sequence ID" value="KAI4368161.1"/>
    <property type="molecule type" value="Genomic_DNA"/>
</dbReference>
<comment type="caution">
    <text evidence="1">The sequence shown here is derived from an EMBL/GenBank/DDBJ whole genome shotgun (WGS) entry which is preliminary data.</text>
</comment>